<dbReference type="AlphaFoldDB" id="A0A167M6N7"/>
<sequence>MDDLPLELVRAILREATAVPGAFDYPTANFEAHDKTVDGLIEASFKTKLALSLVSKTVNQLNEEFLYEIVHVRKLEHIRPLVLLLRSDADRRIPRGWYCRRLEVTLVPWDVRHDWNDGRHTLWGLAPCCPQAIDLRITIGHPPRRGGYSLGAYRTPYAVSTTLLQTITSLQGPKLRYLALQRRVRIPFSLASQLLARLPVLEGFTFHGLRRVKRPVAWTIASPTPVSLLGVDVPEEVTDDSIFEEEDEYGSGHLSSIVDSDNGAQDAIHIELTAEHHEYKAAIKSSKWPGHPMEVLLPRLRILRCTNFGPAVSTWKVPALEKLVIGTHGYESAADICDTLVHWLKPQAGSITYFTYDGGPALDIWSIVPLFRHMTWLQFPINGLLEDSRLSTAHSTLESIVLVREWSNRAQSMVTACLVKLAEQVEAGSLPALRDVCLLDTKGTSPDLDELVVRFRGFNVKLYVHVTFVYPA</sequence>
<dbReference type="OrthoDB" id="2973896at2759"/>
<proteinExistence type="predicted"/>
<gene>
    <name evidence="1" type="ORF">CALVIDRAFT_555143</name>
</gene>
<reference evidence="1 2" key="1">
    <citation type="journal article" date="2016" name="Mol. Biol. Evol.">
        <title>Comparative Genomics of Early-Diverging Mushroom-Forming Fungi Provides Insights into the Origins of Lignocellulose Decay Capabilities.</title>
        <authorList>
            <person name="Nagy L.G."/>
            <person name="Riley R."/>
            <person name="Tritt A."/>
            <person name="Adam C."/>
            <person name="Daum C."/>
            <person name="Floudas D."/>
            <person name="Sun H."/>
            <person name="Yadav J.S."/>
            <person name="Pangilinan J."/>
            <person name="Larsson K.H."/>
            <person name="Matsuura K."/>
            <person name="Barry K."/>
            <person name="Labutti K."/>
            <person name="Kuo R."/>
            <person name="Ohm R.A."/>
            <person name="Bhattacharya S.S."/>
            <person name="Shirouzu T."/>
            <person name="Yoshinaga Y."/>
            <person name="Martin F.M."/>
            <person name="Grigoriev I.V."/>
            <person name="Hibbett D.S."/>
        </authorList>
    </citation>
    <scope>NUCLEOTIDE SEQUENCE [LARGE SCALE GENOMIC DNA]</scope>
    <source>
        <strain evidence="1 2">TUFC12733</strain>
    </source>
</reference>
<evidence type="ECO:0000313" key="1">
    <source>
        <dbReference type="EMBL" id="KZO96392.1"/>
    </source>
</evidence>
<accession>A0A167M6N7</accession>
<dbReference type="Proteomes" id="UP000076738">
    <property type="component" value="Unassembled WGS sequence"/>
</dbReference>
<evidence type="ECO:0008006" key="3">
    <source>
        <dbReference type="Google" id="ProtNLM"/>
    </source>
</evidence>
<dbReference type="EMBL" id="KV417284">
    <property type="protein sequence ID" value="KZO96392.1"/>
    <property type="molecule type" value="Genomic_DNA"/>
</dbReference>
<evidence type="ECO:0000313" key="2">
    <source>
        <dbReference type="Proteomes" id="UP000076738"/>
    </source>
</evidence>
<protein>
    <recommendedName>
        <fullName evidence="3">F-box domain-containing protein</fullName>
    </recommendedName>
</protein>
<name>A0A167M6N7_CALVF</name>
<keyword evidence="2" id="KW-1185">Reference proteome</keyword>
<organism evidence="1 2">
    <name type="scientific">Calocera viscosa (strain TUFC12733)</name>
    <dbReference type="NCBI Taxonomy" id="1330018"/>
    <lineage>
        <taxon>Eukaryota</taxon>
        <taxon>Fungi</taxon>
        <taxon>Dikarya</taxon>
        <taxon>Basidiomycota</taxon>
        <taxon>Agaricomycotina</taxon>
        <taxon>Dacrymycetes</taxon>
        <taxon>Dacrymycetales</taxon>
        <taxon>Dacrymycetaceae</taxon>
        <taxon>Calocera</taxon>
    </lineage>
</organism>